<protein>
    <recommendedName>
        <fullName evidence="2">HEAT repeat domain-containing protein</fullName>
    </recommendedName>
</protein>
<dbReference type="AlphaFoldDB" id="A0A382IZ41"/>
<evidence type="ECO:0008006" key="2">
    <source>
        <dbReference type="Google" id="ProtNLM"/>
    </source>
</evidence>
<name>A0A382IZ41_9ZZZZ</name>
<reference evidence="1" key="1">
    <citation type="submission" date="2018-05" db="EMBL/GenBank/DDBJ databases">
        <authorList>
            <person name="Lanie J.A."/>
            <person name="Ng W.-L."/>
            <person name="Kazmierczak K.M."/>
            <person name="Andrzejewski T.M."/>
            <person name="Davidsen T.M."/>
            <person name="Wayne K.J."/>
            <person name="Tettelin H."/>
            <person name="Glass J.I."/>
            <person name="Rusch D."/>
            <person name="Podicherti R."/>
            <person name="Tsui H.-C.T."/>
            <person name="Winkler M.E."/>
        </authorList>
    </citation>
    <scope>NUCLEOTIDE SEQUENCE</scope>
</reference>
<dbReference type="SMART" id="SM00567">
    <property type="entry name" value="EZ_HEAT"/>
    <property type="match status" value="3"/>
</dbReference>
<accession>A0A382IZ41</accession>
<feature type="non-terminal residue" evidence="1">
    <location>
        <position position="177"/>
    </location>
</feature>
<sequence>MVERFNIPSVTAPGKVWAGLVLLVVGGCTSVSQMQERYEAGDDTQLAKIATIAARPDYPYATRRSAARVLGEIGDPRIVPVLVSILGEFDQRTTLKEEALIALGRIGDPHAVTAIGRLLDRNLSDTSEELRMAAIPVLGQLGGSEAATILVNALTYYDLIMLHKETRIPRGVFSGDE</sequence>
<organism evidence="1">
    <name type="scientific">marine metagenome</name>
    <dbReference type="NCBI Taxonomy" id="408172"/>
    <lineage>
        <taxon>unclassified sequences</taxon>
        <taxon>metagenomes</taxon>
        <taxon>ecological metagenomes</taxon>
    </lineage>
</organism>
<gene>
    <name evidence="1" type="ORF">METZ01_LOCUS257672</name>
</gene>
<dbReference type="PANTHER" id="PTHR12697:SF5">
    <property type="entry name" value="DEOXYHYPUSINE HYDROXYLASE"/>
    <property type="match status" value="1"/>
</dbReference>
<dbReference type="EMBL" id="UINC01070566">
    <property type="protein sequence ID" value="SVC04818.1"/>
    <property type="molecule type" value="Genomic_DNA"/>
</dbReference>
<dbReference type="InterPro" id="IPR004155">
    <property type="entry name" value="PBS_lyase_HEAT"/>
</dbReference>
<evidence type="ECO:0000313" key="1">
    <source>
        <dbReference type="EMBL" id="SVC04818.1"/>
    </source>
</evidence>
<dbReference type="InterPro" id="IPR011989">
    <property type="entry name" value="ARM-like"/>
</dbReference>
<dbReference type="InterPro" id="IPR016024">
    <property type="entry name" value="ARM-type_fold"/>
</dbReference>
<dbReference type="Gene3D" id="1.25.10.10">
    <property type="entry name" value="Leucine-rich Repeat Variant"/>
    <property type="match status" value="1"/>
</dbReference>
<dbReference type="Pfam" id="PF13646">
    <property type="entry name" value="HEAT_2"/>
    <property type="match status" value="1"/>
</dbReference>
<dbReference type="SUPFAM" id="SSF48371">
    <property type="entry name" value="ARM repeat"/>
    <property type="match status" value="1"/>
</dbReference>
<dbReference type="Pfam" id="PF03130">
    <property type="entry name" value="HEAT_PBS"/>
    <property type="match status" value="1"/>
</dbReference>
<dbReference type="GO" id="GO:0016491">
    <property type="term" value="F:oxidoreductase activity"/>
    <property type="evidence" value="ECO:0007669"/>
    <property type="project" value="TreeGrafter"/>
</dbReference>
<dbReference type="PROSITE" id="PS51257">
    <property type="entry name" value="PROKAR_LIPOPROTEIN"/>
    <property type="match status" value="1"/>
</dbReference>
<dbReference type="PANTHER" id="PTHR12697">
    <property type="entry name" value="PBS LYASE HEAT-LIKE PROTEIN"/>
    <property type="match status" value="1"/>
</dbReference>
<proteinExistence type="predicted"/>